<feature type="transmembrane region" description="Helical" evidence="5">
    <location>
        <begin position="143"/>
        <end position="161"/>
    </location>
</feature>
<evidence type="ECO:0000256" key="4">
    <source>
        <dbReference type="SAM" id="MobiDB-lite"/>
    </source>
</evidence>
<evidence type="ECO:0008006" key="9">
    <source>
        <dbReference type="Google" id="ProtNLM"/>
    </source>
</evidence>
<dbReference type="InterPro" id="IPR058112">
    <property type="entry name" value="CD3337_EF1877-like"/>
</dbReference>
<proteinExistence type="predicted"/>
<keyword evidence="8" id="KW-1185">Reference proteome</keyword>
<dbReference type="OrthoDB" id="1651731at2"/>
<dbReference type="InterPro" id="IPR007688">
    <property type="entry name" value="Conjugal_tfr_TrbL/VirB6"/>
</dbReference>
<feature type="transmembrane region" description="Helical" evidence="5">
    <location>
        <begin position="77"/>
        <end position="104"/>
    </location>
</feature>
<feature type="compositionally biased region" description="Basic and acidic residues" evidence="4">
    <location>
        <begin position="480"/>
        <end position="491"/>
    </location>
</feature>
<keyword evidence="1 5" id="KW-0812">Transmembrane</keyword>
<dbReference type="Pfam" id="PF04610">
    <property type="entry name" value="TrbL"/>
    <property type="match status" value="1"/>
</dbReference>
<dbReference type="NCBIfam" id="NF046089">
    <property type="entry name" value="CD3337_EF1877"/>
    <property type="match status" value="1"/>
</dbReference>
<evidence type="ECO:0000313" key="8">
    <source>
        <dbReference type="Proteomes" id="UP000095094"/>
    </source>
</evidence>
<feature type="transmembrane region" description="Helical" evidence="5">
    <location>
        <begin position="383"/>
        <end position="402"/>
    </location>
</feature>
<keyword evidence="2 5" id="KW-1133">Transmembrane helix</keyword>
<dbReference type="GO" id="GO:0030255">
    <property type="term" value="P:protein secretion by the type IV secretion system"/>
    <property type="evidence" value="ECO:0007669"/>
    <property type="project" value="InterPro"/>
</dbReference>
<organism evidence="7 8">
    <name type="scientific">Enterococcus termitis</name>
    <dbReference type="NCBI Taxonomy" id="332950"/>
    <lineage>
        <taxon>Bacteria</taxon>
        <taxon>Bacillati</taxon>
        <taxon>Bacillota</taxon>
        <taxon>Bacilli</taxon>
        <taxon>Lactobacillales</taxon>
        <taxon>Enterococcaceae</taxon>
        <taxon>Enterococcus</taxon>
    </lineage>
</organism>
<feature type="region of interest" description="Disordered" evidence="4">
    <location>
        <begin position="467"/>
        <end position="491"/>
    </location>
</feature>
<evidence type="ECO:0000256" key="1">
    <source>
        <dbReference type="ARBA" id="ARBA00022692"/>
    </source>
</evidence>
<feature type="region of interest" description="Disordered" evidence="4">
    <location>
        <begin position="575"/>
        <end position="614"/>
    </location>
</feature>
<feature type="compositionally biased region" description="Polar residues" evidence="4">
    <location>
        <begin position="467"/>
        <end position="479"/>
    </location>
</feature>
<keyword evidence="3 5" id="KW-0472">Membrane</keyword>
<feature type="transmembrane region" description="Helical" evidence="5">
    <location>
        <begin position="343"/>
        <end position="362"/>
    </location>
</feature>
<reference evidence="8" key="1">
    <citation type="submission" date="2016-09" db="EMBL/GenBank/DDBJ databases">
        <authorList>
            <person name="Gulvik C.A."/>
        </authorList>
    </citation>
    <scope>NUCLEOTIDE SEQUENCE [LARGE SCALE GENOMIC DNA]</scope>
    <source>
        <strain evidence="8">LMG 8895</strain>
    </source>
</reference>
<feature type="chain" id="PRO_5009177519" description="FUSC family protein" evidence="6">
    <location>
        <begin position="29"/>
        <end position="720"/>
    </location>
</feature>
<evidence type="ECO:0000256" key="3">
    <source>
        <dbReference type="ARBA" id="ARBA00023136"/>
    </source>
</evidence>
<dbReference type="AlphaFoldDB" id="A0A1E5GJU6"/>
<protein>
    <recommendedName>
        <fullName evidence="9">FUSC family protein</fullName>
    </recommendedName>
</protein>
<feature type="compositionally biased region" description="Basic residues" evidence="4">
    <location>
        <begin position="705"/>
        <end position="720"/>
    </location>
</feature>
<evidence type="ECO:0000256" key="5">
    <source>
        <dbReference type="SAM" id="Phobius"/>
    </source>
</evidence>
<feature type="compositionally biased region" description="Basic and acidic residues" evidence="4">
    <location>
        <begin position="669"/>
        <end position="686"/>
    </location>
</feature>
<comment type="caution">
    <text evidence="7">The sequence shown here is derived from an EMBL/GenBank/DDBJ whole genome shotgun (WGS) entry which is preliminary data.</text>
</comment>
<feature type="transmembrane region" description="Helical" evidence="5">
    <location>
        <begin position="310"/>
        <end position="331"/>
    </location>
</feature>
<name>A0A1E5GJU6_9ENTE</name>
<evidence type="ECO:0000256" key="2">
    <source>
        <dbReference type="ARBA" id="ARBA00022989"/>
    </source>
</evidence>
<gene>
    <name evidence="7" type="ORF">BCR25_05580</name>
</gene>
<dbReference type="EMBL" id="MIJY01000023">
    <property type="protein sequence ID" value="OEG12959.1"/>
    <property type="molecule type" value="Genomic_DNA"/>
</dbReference>
<dbReference type="Proteomes" id="UP000095094">
    <property type="component" value="Unassembled WGS sequence"/>
</dbReference>
<feature type="compositionally biased region" description="Polar residues" evidence="4">
    <location>
        <begin position="582"/>
        <end position="594"/>
    </location>
</feature>
<feature type="transmembrane region" description="Helical" evidence="5">
    <location>
        <begin position="173"/>
        <end position="194"/>
    </location>
</feature>
<dbReference type="PATRIC" id="fig|332950.4.peg.2428"/>
<dbReference type="RefSeq" id="WP_069663659.1">
    <property type="nucleotide sequence ID" value="NZ_JBHUJJ010000001.1"/>
</dbReference>
<keyword evidence="6" id="KW-0732">Signal</keyword>
<feature type="region of interest" description="Disordered" evidence="4">
    <location>
        <begin position="652"/>
        <end position="720"/>
    </location>
</feature>
<accession>A0A1E5GJU6</accession>
<feature type="signal peptide" evidence="6">
    <location>
        <begin position="1"/>
        <end position="28"/>
    </location>
</feature>
<evidence type="ECO:0000256" key="6">
    <source>
        <dbReference type="SAM" id="SignalP"/>
    </source>
</evidence>
<evidence type="ECO:0000313" key="7">
    <source>
        <dbReference type="EMBL" id="OEG12959.1"/>
    </source>
</evidence>
<sequence>MRKKYYWGSIFLLLFFLFFALAPSVVHATGWVSETVGQEQAVFNFEKYPLENYSLDFFVDSSWKWLPWKWGEGIGDAVIYGLYAITNVLWLLNVYISYFIGFIVQEAFDLDFITSLVSSLATNMQRIAGIDANGLRATGLFPVYGKWLILIAGCYIAYVGAVKRQATRAIQHAVLFGVTFIMSGVFLMNANTYLTQVNDAQKDINSEMLVIAKDIIPNASSETIIVAPGYPSEAEQKTKGATNAIRENLFELQVNTPWRLLQFGDNDIDTIGKDRVEKILKQPSLGEERNKQVKTEVEKYSNKNVSINGAFLRFGMTLLVIVANAVVSYSVAVLTITMITSQILFLLFCAFLPVAMIFSLFPNSNRILFGAMQKVAQALMTKMGITLILAVVFSLSHSFFGLAQEKGYIWVIFLQIATWLTTVNKVNELLGFMSLGGADTRQGGRFGRMAKSLMFAGVARNMMKRTMPQQTTKPKQNVSKRMDMREKQPISKRVGEKISNVQDMPNRFVEKANTVKDTVKNAPTNAKYKAMEMRNSYDEGRIGTELKNNTQRSNRVAQRQLTQQQRVDALRQAEERKKNNVRNHLSSTAPQSFDQAKLPKEKNALRSTISQSDKKYRVSVPVTKASYDSNTSVPTVDKELSKASYSVLGMDEKENREPSVPVYFTNDSKGTERVEQFNQKKQETRLKRQASKLGLKEEKQVQRFVQHKQNRKHTPRGGKK</sequence>